<dbReference type="AlphaFoldDB" id="A0A645IJ74"/>
<comment type="caution">
    <text evidence="2">The sequence shown here is derived from an EMBL/GenBank/DDBJ whole genome shotgun (WGS) entry which is preliminary data.</text>
</comment>
<dbReference type="EMBL" id="VSSQ01116343">
    <property type="protein sequence ID" value="MPN51337.1"/>
    <property type="molecule type" value="Genomic_DNA"/>
</dbReference>
<organism evidence="2">
    <name type="scientific">bioreactor metagenome</name>
    <dbReference type="NCBI Taxonomy" id="1076179"/>
    <lineage>
        <taxon>unclassified sequences</taxon>
        <taxon>metagenomes</taxon>
        <taxon>ecological metagenomes</taxon>
    </lineage>
</organism>
<feature type="compositionally biased region" description="Basic and acidic residues" evidence="1">
    <location>
        <begin position="149"/>
        <end position="163"/>
    </location>
</feature>
<evidence type="ECO:0000256" key="1">
    <source>
        <dbReference type="SAM" id="MobiDB-lite"/>
    </source>
</evidence>
<proteinExistence type="predicted"/>
<accession>A0A645IJ74</accession>
<protein>
    <submittedName>
        <fullName evidence="2">Uncharacterized protein</fullName>
    </submittedName>
</protein>
<reference evidence="2" key="1">
    <citation type="submission" date="2019-08" db="EMBL/GenBank/DDBJ databases">
        <authorList>
            <person name="Kucharzyk K."/>
            <person name="Murdoch R.W."/>
            <person name="Higgins S."/>
            <person name="Loffler F."/>
        </authorList>
    </citation>
    <scope>NUCLEOTIDE SEQUENCE</scope>
</reference>
<name>A0A645IJ74_9ZZZZ</name>
<sequence length="183" mass="21377">MVRTVELNGDLFAVEVFKAVDALGVLVEEHRAVEGEVPIRKEKVLLSLRRLPNAGQHVDLAVDRLIVSLRPGEPRHDHHIQAGALLKKRDVVRRNSLIRSVQIDEFVRHEGRVNTQPNHGMLPKKRLFLRGQIQQRRCIRLRSQRRGTKRPEQQTHEQHHEEQSAYLSHIHRRFPLIAAQRFR</sequence>
<gene>
    <name evidence="2" type="ORF">SDC9_198980</name>
</gene>
<evidence type="ECO:0000313" key="2">
    <source>
        <dbReference type="EMBL" id="MPN51337.1"/>
    </source>
</evidence>
<feature type="region of interest" description="Disordered" evidence="1">
    <location>
        <begin position="141"/>
        <end position="166"/>
    </location>
</feature>